<dbReference type="PANTHER" id="PTHR24276:SF98">
    <property type="entry name" value="FI18310P1-RELATED"/>
    <property type="match status" value="1"/>
</dbReference>
<dbReference type="SUPFAM" id="SSF50494">
    <property type="entry name" value="Trypsin-like serine proteases"/>
    <property type="match status" value="1"/>
</dbReference>
<feature type="region of interest" description="Disordered" evidence="3">
    <location>
        <begin position="195"/>
        <end position="214"/>
    </location>
</feature>
<accession>W5WLF1</accession>
<dbReference type="PROSITE" id="PS50240">
    <property type="entry name" value="TRYPSIN_DOM"/>
    <property type="match status" value="1"/>
</dbReference>
<proteinExistence type="inferred from homology"/>
<gene>
    <name evidence="5" type="ORF">KALB_5642</name>
</gene>
<protein>
    <recommendedName>
        <fullName evidence="4">Peptidase S1 domain-containing protein</fullName>
    </recommendedName>
</protein>
<dbReference type="PANTHER" id="PTHR24276">
    <property type="entry name" value="POLYSERASE-RELATED"/>
    <property type="match status" value="1"/>
</dbReference>
<dbReference type="Proteomes" id="UP000019225">
    <property type="component" value="Chromosome"/>
</dbReference>
<keyword evidence="2" id="KW-1015">Disulfide bond</keyword>
<name>W5WLF1_9PSEU</name>
<dbReference type="KEGG" id="kal:KALB_5642"/>
<dbReference type="STRING" id="1449976.KALB_5642"/>
<dbReference type="Pfam" id="PF00089">
    <property type="entry name" value="Trypsin"/>
    <property type="match status" value="1"/>
</dbReference>
<keyword evidence="6" id="KW-1185">Reference proteome</keyword>
<dbReference type="CDD" id="cd00190">
    <property type="entry name" value="Tryp_SPc"/>
    <property type="match status" value="1"/>
</dbReference>
<reference evidence="5 6" key="1">
    <citation type="journal article" date="2014" name="BMC Genomics">
        <title>Complete genome sequence of producer of the glycopeptide antibiotic Aculeximycin Kutzneria albida DSM 43870T, a representative of minor genus of Pseudonocardiaceae.</title>
        <authorList>
            <person name="Rebets Y."/>
            <person name="Tokovenko B."/>
            <person name="Lushchyk I."/>
            <person name="Ruckert C."/>
            <person name="Zaburannyi N."/>
            <person name="Bechthold A."/>
            <person name="Kalinowski J."/>
            <person name="Luzhetskyy A."/>
        </authorList>
    </citation>
    <scope>NUCLEOTIDE SEQUENCE [LARGE SCALE GENOMIC DNA]</scope>
    <source>
        <strain evidence="5">DSM 43870</strain>
    </source>
</reference>
<dbReference type="InterPro" id="IPR001254">
    <property type="entry name" value="Trypsin_dom"/>
</dbReference>
<dbReference type="GO" id="GO:0006508">
    <property type="term" value="P:proteolysis"/>
    <property type="evidence" value="ECO:0007669"/>
    <property type="project" value="InterPro"/>
</dbReference>
<dbReference type="InterPro" id="IPR009003">
    <property type="entry name" value="Peptidase_S1_PA"/>
</dbReference>
<dbReference type="GO" id="GO:0004252">
    <property type="term" value="F:serine-type endopeptidase activity"/>
    <property type="evidence" value="ECO:0007669"/>
    <property type="project" value="InterPro"/>
</dbReference>
<dbReference type="SMART" id="SM00020">
    <property type="entry name" value="Tryp_SPc"/>
    <property type="match status" value="1"/>
</dbReference>
<sequence>MAGIGAAVMVASAVPASAISGGEEATEVYPFMASLQQRADGEHFCGGTLIDRRWIVTARHCVVDAMGNRRDPKTFRVRLGTNNRTTGGEVRGVARIELPPDSTADGPDLALLKLDAPSRRTPAALPRTELKPGDAVRTIGWGDHELPENPGDPWPARPIMLRQLDSSLIKPEHCLGASGEPMAPNELCMASLPGKGKWRQTSRSGDSGGPLLTKKNRAWTVHGVDSRGVRDQNGVYASVHSGLTWIRGTLRKG</sequence>
<organism evidence="5 6">
    <name type="scientific">Kutzneria albida DSM 43870</name>
    <dbReference type="NCBI Taxonomy" id="1449976"/>
    <lineage>
        <taxon>Bacteria</taxon>
        <taxon>Bacillati</taxon>
        <taxon>Actinomycetota</taxon>
        <taxon>Actinomycetes</taxon>
        <taxon>Pseudonocardiales</taxon>
        <taxon>Pseudonocardiaceae</taxon>
        <taxon>Kutzneria</taxon>
    </lineage>
</organism>
<evidence type="ECO:0000256" key="2">
    <source>
        <dbReference type="ARBA" id="ARBA00023157"/>
    </source>
</evidence>
<comment type="similarity">
    <text evidence="1">Belongs to the peptidase S1 family.</text>
</comment>
<dbReference type="PRINTS" id="PR00722">
    <property type="entry name" value="CHYMOTRYPSIN"/>
</dbReference>
<dbReference type="EMBL" id="CP007155">
    <property type="protein sequence ID" value="AHH99004.1"/>
    <property type="molecule type" value="Genomic_DNA"/>
</dbReference>
<dbReference type="RefSeq" id="WP_025358944.1">
    <property type="nucleotide sequence ID" value="NZ_CP007155.1"/>
</dbReference>
<dbReference type="InterPro" id="IPR001314">
    <property type="entry name" value="Peptidase_S1A"/>
</dbReference>
<dbReference type="PROSITE" id="PS00135">
    <property type="entry name" value="TRYPSIN_SER"/>
    <property type="match status" value="1"/>
</dbReference>
<dbReference type="OrthoDB" id="3657335at2"/>
<feature type="domain" description="Peptidase S1" evidence="4">
    <location>
        <begin position="19"/>
        <end position="251"/>
    </location>
</feature>
<dbReference type="AlphaFoldDB" id="W5WLF1"/>
<evidence type="ECO:0000256" key="1">
    <source>
        <dbReference type="ARBA" id="ARBA00007664"/>
    </source>
</evidence>
<evidence type="ECO:0000313" key="5">
    <source>
        <dbReference type="EMBL" id="AHH99004.1"/>
    </source>
</evidence>
<dbReference type="InterPro" id="IPR033116">
    <property type="entry name" value="TRYPSIN_SER"/>
</dbReference>
<dbReference type="Gene3D" id="2.40.10.10">
    <property type="entry name" value="Trypsin-like serine proteases"/>
    <property type="match status" value="1"/>
</dbReference>
<evidence type="ECO:0000256" key="3">
    <source>
        <dbReference type="SAM" id="MobiDB-lite"/>
    </source>
</evidence>
<evidence type="ECO:0000259" key="4">
    <source>
        <dbReference type="PROSITE" id="PS50240"/>
    </source>
</evidence>
<dbReference type="HOGENOM" id="CLU_006842_7_5_11"/>
<dbReference type="eggNOG" id="COG5640">
    <property type="taxonomic scope" value="Bacteria"/>
</dbReference>
<dbReference type="PATRIC" id="fig|1449976.3.peg.5664"/>
<dbReference type="InterPro" id="IPR043504">
    <property type="entry name" value="Peptidase_S1_PA_chymotrypsin"/>
</dbReference>
<evidence type="ECO:0000313" key="6">
    <source>
        <dbReference type="Proteomes" id="UP000019225"/>
    </source>
</evidence>
<dbReference type="InterPro" id="IPR050430">
    <property type="entry name" value="Peptidase_S1"/>
</dbReference>